<feature type="transmembrane region" description="Helical" evidence="1">
    <location>
        <begin position="70"/>
        <end position="90"/>
    </location>
</feature>
<feature type="domain" description="Fatty acid desaturase" evidence="2">
    <location>
        <begin position="66"/>
        <end position="338"/>
    </location>
</feature>
<evidence type="ECO:0000313" key="4">
    <source>
        <dbReference type="Proteomes" id="UP000587991"/>
    </source>
</evidence>
<feature type="transmembrane region" description="Helical" evidence="1">
    <location>
        <begin position="102"/>
        <end position="121"/>
    </location>
</feature>
<feature type="transmembrane region" description="Helical" evidence="1">
    <location>
        <begin position="205"/>
        <end position="225"/>
    </location>
</feature>
<evidence type="ECO:0000313" key="3">
    <source>
        <dbReference type="EMBL" id="NLR76009.1"/>
    </source>
</evidence>
<reference evidence="3 4" key="1">
    <citation type="submission" date="2020-04" db="EMBL/GenBank/DDBJ databases">
        <title>Draft genome of Leeia sp. IMCC25680.</title>
        <authorList>
            <person name="Song J."/>
            <person name="Cho J.-C."/>
        </authorList>
    </citation>
    <scope>NUCLEOTIDE SEQUENCE [LARGE SCALE GENOMIC DNA]</scope>
    <source>
        <strain evidence="3 4">IMCC25680</strain>
    </source>
</reference>
<feature type="transmembrane region" description="Helical" evidence="1">
    <location>
        <begin position="42"/>
        <end position="64"/>
    </location>
</feature>
<keyword evidence="1" id="KW-0472">Membrane</keyword>
<keyword evidence="1" id="KW-0812">Transmembrane</keyword>
<dbReference type="GO" id="GO:0008610">
    <property type="term" value="P:lipid biosynthetic process"/>
    <property type="evidence" value="ECO:0007669"/>
    <property type="project" value="UniProtKB-ARBA"/>
</dbReference>
<name>A0A847SFH0_9NEIS</name>
<dbReference type="GO" id="GO:0016717">
    <property type="term" value="F:oxidoreductase activity, acting on paired donors, with oxidation of a pair of donors resulting in the reduction of molecular oxygen to two molecules of water"/>
    <property type="evidence" value="ECO:0007669"/>
    <property type="project" value="TreeGrafter"/>
</dbReference>
<dbReference type="PANTHER" id="PTHR19353:SF19">
    <property type="entry name" value="DELTA(5) FATTY ACID DESATURASE C-RELATED"/>
    <property type="match status" value="1"/>
</dbReference>
<keyword evidence="4" id="KW-1185">Reference proteome</keyword>
<dbReference type="PIRSF" id="PIRSF015921">
    <property type="entry name" value="FA_sphinglp_des"/>
    <property type="match status" value="1"/>
</dbReference>
<dbReference type="GO" id="GO:0016020">
    <property type="term" value="C:membrane"/>
    <property type="evidence" value="ECO:0007669"/>
    <property type="project" value="TreeGrafter"/>
</dbReference>
<dbReference type="Pfam" id="PF00487">
    <property type="entry name" value="FA_desaturase"/>
    <property type="match status" value="1"/>
</dbReference>
<gene>
    <name evidence="3" type="ORF">HF682_12660</name>
</gene>
<dbReference type="EMBL" id="JABAIM010000003">
    <property type="protein sequence ID" value="NLR76009.1"/>
    <property type="molecule type" value="Genomic_DNA"/>
</dbReference>
<accession>A0A847SFH0</accession>
<evidence type="ECO:0000256" key="1">
    <source>
        <dbReference type="SAM" id="Phobius"/>
    </source>
</evidence>
<dbReference type="InterPro" id="IPR012171">
    <property type="entry name" value="Fatty_acid_desaturase"/>
</dbReference>
<sequence length="364" mass="41926">MSSAQPSRIVFPPRGAFFETLKQRTEQYFQEAGLRQTGNWRLYLKTLVSVGLMLGSYVSLVWWVEHWWSALLAAFLLVQGFVLVAFNVMHDGAHGSYSRKRWVNFLAGSAMDLLGSSQTLWKQKHNLLHHTYTNIDGKDDDIAIGSLMRLSPSQPWRPWHRLQHWYAPVLYSMLSLYLLAFSDFHKIITNRIGNTQMQPRAAWELPWFLAAKLFYFGYALVIPMLFHPVWQVLLCFVGVHLLFGLTLSLVFQLAHTVQGAHFPLPDPQSGKLPAEWAELQVRTTADFAPRSWLATFYMGGLNFQVEHHLFHKISHIHYPALRRIVQKTCEEFSVPYLCFPSVRAALRAHFGFLRSMGQRPQAAV</sequence>
<dbReference type="AlphaFoldDB" id="A0A847SFH0"/>
<feature type="transmembrane region" description="Helical" evidence="1">
    <location>
        <begin position="231"/>
        <end position="251"/>
    </location>
</feature>
<dbReference type="RefSeq" id="WP_168877687.1">
    <property type="nucleotide sequence ID" value="NZ_JABAIM010000003.1"/>
</dbReference>
<dbReference type="PANTHER" id="PTHR19353">
    <property type="entry name" value="FATTY ACID DESATURASE 2"/>
    <property type="match status" value="1"/>
</dbReference>
<keyword evidence="1" id="KW-1133">Transmembrane helix</keyword>
<dbReference type="CDD" id="cd03506">
    <property type="entry name" value="Delta6-FADS-like"/>
    <property type="match status" value="1"/>
</dbReference>
<dbReference type="InterPro" id="IPR005804">
    <property type="entry name" value="FA_desaturase_dom"/>
</dbReference>
<dbReference type="Proteomes" id="UP000587991">
    <property type="component" value="Unassembled WGS sequence"/>
</dbReference>
<organism evidence="3 4">
    <name type="scientific">Leeia aquatica</name>
    <dbReference type="NCBI Taxonomy" id="2725557"/>
    <lineage>
        <taxon>Bacteria</taxon>
        <taxon>Pseudomonadati</taxon>
        <taxon>Pseudomonadota</taxon>
        <taxon>Betaproteobacteria</taxon>
        <taxon>Neisseriales</taxon>
        <taxon>Leeiaceae</taxon>
        <taxon>Leeia</taxon>
    </lineage>
</organism>
<protein>
    <submittedName>
        <fullName evidence="3">Acyl-CoA desaturase</fullName>
    </submittedName>
</protein>
<feature type="transmembrane region" description="Helical" evidence="1">
    <location>
        <begin position="165"/>
        <end position="184"/>
    </location>
</feature>
<evidence type="ECO:0000259" key="2">
    <source>
        <dbReference type="Pfam" id="PF00487"/>
    </source>
</evidence>
<proteinExistence type="predicted"/>
<comment type="caution">
    <text evidence="3">The sequence shown here is derived from an EMBL/GenBank/DDBJ whole genome shotgun (WGS) entry which is preliminary data.</text>
</comment>